<organism evidence="1 2">
    <name type="scientific">Streptomyces chlorus</name>
    <dbReference type="NCBI Taxonomy" id="887452"/>
    <lineage>
        <taxon>Bacteria</taxon>
        <taxon>Bacillati</taxon>
        <taxon>Actinomycetota</taxon>
        <taxon>Actinomycetes</taxon>
        <taxon>Kitasatosporales</taxon>
        <taxon>Streptomycetaceae</taxon>
        <taxon>Streptomyces</taxon>
    </lineage>
</organism>
<dbReference type="Proteomes" id="UP001596180">
    <property type="component" value="Unassembled WGS sequence"/>
</dbReference>
<protein>
    <recommendedName>
        <fullName evidence="3">Serine hydrolase</fullName>
    </recommendedName>
</protein>
<sequence>MADALPPGGAVWAVKNGWVPRDATGLWVVNSIGRVTLGGRDLLVAALSDGNPTMARGVALVETAARAVVSAFTGDGRQSVQAPARGRGN</sequence>
<accession>A0ABW1DXP5</accession>
<comment type="caution">
    <text evidence="1">The sequence shown here is derived from an EMBL/GenBank/DDBJ whole genome shotgun (WGS) entry which is preliminary data.</text>
</comment>
<keyword evidence="2" id="KW-1185">Reference proteome</keyword>
<evidence type="ECO:0008006" key="3">
    <source>
        <dbReference type="Google" id="ProtNLM"/>
    </source>
</evidence>
<dbReference type="EMBL" id="JBHSOA010000024">
    <property type="protein sequence ID" value="MFC5852414.1"/>
    <property type="molecule type" value="Genomic_DNA"/>
</dbReference>
<dbReference type="Gene3D" id="3.40.710.10">
    <property type="entry name" value="DD-peptidase/beta-lactamase superfamily"/>
    <property type="match status" value="1"/>
</dbReference>
<evidence type="ECO:0000313" key="2">
    <source>
        <dbReference type="Proteomes" id="UP001596180"/>
    </source>
</evidence>
<evidence type="ECO:0000313" key="1">
    <source>
        <dbReference type="EMBL" id="MFC5852414.1"/>
    </source>
</evidence>
<proteinExistence type="predicted"/>
<dbReference type="InterPro" id="IPR012338">
    <property type="entry name" value="Beta-lactam/transpept-like"/>
</dbReference>
<name>A0ABW1DXP5_9ACTN</name>
<gene>
    <name evidence="1" type="ORF">ACFPZI_11450</name>
</gene>
<dbReference type="RefSeq" id="WP_381361741.1">
    <property type="nucleotide sequence ID" value="NZ_JBHSOA010000024.1"/>
</dbReference>
<reference evidence="2" key="1">
    <citation type="journal article" date="2019" name="Int. J. Syst. Evol. Microbiol.">
        <title>The Global Catalogue of Microorganisms (GCM) 10K type strain sequencing project: providing services to taxonomists for standard genome sequencing and annotation.</title>
        <authorList>
            <consortium name="The Broad Institute Genomics Platform"/>
            <consortium name="The Broad Institute Genome Sequencing Center for Infectious Disease"/>
            <person name="Wu L."/>
            <person name="Ma J."/>
        </authorList>
    </citation>
    <scope>NUCLEOTIDE SEQUENCE [LARGE SCALE GENOMIC DNA]</scope>
    <source>
        <strain evidence="2">JCM 10411</strain>
    </source>
</reference>